<keyword evidence="5" id="KW-1185">Reference proteome</keyword>
<sequence>MASTPPESAFMRLSSSQHGSYHPQSKQSPMLTADHFVKAERKQARLSEELERKEKLEAENRRLLAQRGGKKARKPLTRAKSTRSRASSQRISPGRTDEWVEYDEEPVPLDPLEQEAQSQLQFLTTRTNQVENALAERNRLQLLQQQQRLEQLRSSAVNEGFVEYPEDIKRKLQEYRHSLETQLKALQTLRQQYSTLEREYKNKEQEVEDFATANDRLRAQIEKERENLSELDTRTKEILEECEQEAIQAERYDASLQIAKNKKIQAEAYGQEQLRQAMTVQEQIESLKASIEELKPRAAEQTRKLESYKKNLQRIDTENTQQKVALEELTHHLAEMRGLETLFRNGVLSQNSSDEEIIMMAEAIEVVRKWEAAHEFGGDMQELMQVITGDEDDLSDKLEAMRRKNSELAQSLSIQKDIGLPELNRIYSDHEFFYKGIQEESKSVVRQLRNHVLFQELPDINNHTLKNTENILLLRVDSATLNAQYFQNQDIDTFVVFDFGLFDAQRTAIVSGFNPQYSTLIKYSVPVDVFLLSKLMTGSELLTFELYSPRTHGLCPVGEGKVVVDRHADLTAFRKHSFTEEIVLAGQTGSSKNRSLGKINFSIEFYTPLSATPNYANILASAAPLEPTSASLPPRSNRRTPRSQSLQTTPEIAFTYIGGDEAASPDEYQPLFTQTGGVIPQPTRKSSERPRSHRSSSAAGSKKPPRPHTGRH</sequence>
<feature type="region of interest" description="Disordered" evidence="2">
    <location>
        <begin position="626"/>
        <end position="712"/>
    </location>
</feature>
<reference evidence="4 5" key="1">
    <citation type="journal article" date="2022" name="bioRxiv">
        <title>Genomics of Preaxostyla Flagellates Illuminates Evolutionary Transitions and the Path Towards Mitochondrial Loss.</title>
        <authorList>
            <person name="Novak L.V.F."/>
            <person name="Treitli S.C."/>
            <person name="Pyrih J."/>
            <person name="Halakuc P."/>
            <person name="Pipaliya S.V."/>
            <person name="Vacek V."/>
            <person name="Brzon O."/>
            <person name="Soukal P."/>
            <person name="Eme L."/>
            <person name="Dacks J.B."/>
            <person name="Karnkowska A."/>
            <person name="Elias M."/>
            <person name="Hampl V."/>
        </authorList>
    </citation>
    <scope>NUCLEOTIDE SEQUENCE [LARGE SCALE GENOMIC DNA]</scope>
    <source>
        <strain evidence="4">NAU3</strain>
        <tissue evidence="4">Gut</tissue>
    </source>
</reference>
<dbReference type="Proteomes" id="UP001281761">
    <property type="component" value="Unassembled WGS sequence"/>
</dbReference>
<name>A0ABQ9XE17_9EUKA</name>
<protein>
    <recommendedName>
        <fullName evidence="3">RPGR-interacting protein 1 first C2 domain-containing protein</fullName>
    </recommendedName>
</protein>
<comment type="caution">
    <text evidence="4">The sequence shown here is derived from an EMBL/GenBank/DDBJ whole genome shotgun (WGS) entry which is preliminary data.</text>
</comment>
<feature type="coiled-coil region" evidence="1">
    <location>
        <begin position="132"/>
        <end position="241"/>
    </location>
</feature>
<proteinExistence type="predicted"/>
<keyword evidence="1" id="KW-0175">Coiled coil</keyword>
<dbReference type="SUPFAM" id="SSF49562">
    <property type="entry name" value="C2 domain (Calcium/lipid-binding domain, CaLB)"/>
    <property type="match status" value="1"/>
</dbReference>
<dbReference type="EMBL" id="JARBJD010000152">
    <property type="protein sequence ID" value="KAK2949649.1"/>
    <property type="molecule type" value="Genomic_DNA"/>
</dbReference>
<evidence type="ECO:0000313" key="5">
    <source>
        <dbReference type="Proteomes" id="UP001281761"/>
    </source>
</evidence>
<dbReference type="Gene3D" id="2.60.40.150">
    <property type="entry name" value="C2 domain"/>
    <property type="match status" value="1"/>
</dbReference>
<gene>
    <name evidence="4" type="ORF">BLNAU_15400</name>
</gene>
<feature type="compositionally biased region" description="Basic and acidic residues" evidence="2">
    <location>
        <begin position="35"/>
        <end position="62"/>
    </location>
</feature>
<dbReference type="InterPro" id="IPR035892">
    <property type="entry name" value="C2_domain_sf"/>
</dbReference>
<evidence type="ECO:0000256" key="2">
    <source>
        <dbReference type="SAM" id="MobiDB-lite"/>
    </source>
</evidence>
<evidence type="ECO:0000313" key="4">
    <source>
        <dbReference type="EMBL" id="KAK2949649.1"/>
    </source>
</evidence>
<dbReference type="InterPro" id="IPR021656">
    <property type="entry name" value="C2-C2_1"/>
</dbReference>
<organism evidence="4 5">
    <name type="scientific">Blattamonas nauphoetae</name>
    <dbReference type="NCBI Taxonomy" id="2049346"/>
    <lineage>
        <taxon>Eukaryota</taxon>
        <taxon>Metamonada</taxon>
        <taxon>Preaxostyla</taxon>
        <taxon>Oxymonadida</taxon>
        <taxon>Blattamonas</taxon>
    </lineage>
</organism>
<feature type="region of interest" description="Disordered" evidence="2">
    <location>
        <begin position="1"/>
        <end position="96"/>
    </location>
</feature>
<feature type="compositionally biased region" description="Polar residues" evidence="2">
    <location>
        <begin position="13"/>
        <end position="30"/>
    </location>
</feature>
<feature type="compositionally biased region" description="Basic residues" evidence="2">
    <location>
        <begin position="703"/>
        <end position="712"/>
    </location>
</feature>
<dbReference type="Pfam" id="PF11618">
    <property type="entry name" value="C2-C2_1"/>
    <property type="match status" value="1"/>
</dbReference>
<feature type="domain" description="RPGR-interacting protein 1 first C2" evidence="3">
    <location>
        <begin position="464"/>
        <end position="607"/>
    </location>
</feature>
<accession>A0ABQ9XE17</accession>
<evidence type="ECO:0000259" key="3">
    <source>
        <dbReference type="Pfam" id="PF11618"/>
    </source>
</evidence>
<evidence type="ECO:0000256" key="1">
    <source>
        <dbReference type="SAM" id="Coils"/>
    </source>
</evidence>
<feature type="compositionally biased region" description="Basic residues" evidence="2">
    <location>
        <begin position="68"/>
        <end position="83"/>
    </location>
</feature>